<evidence type="ECO:0000256" key="5">
    <source>
        <dbReference type="ARBA" id="ARBA00022692"/>
    </source>
</evidence>
<dbReference type="EMBL" id="MDZA01000061">
    <property type="protein sequence ID" value="OGX91419.1"/>
    <property type="molecule type" value="Genomic_DNA"/>
</dbReference>
<accession>A0A1G1TKM1</accession>
<evidence type="ECO:0008006" key="16">
    <source>
        <dbReference type="Google" id="ProtNLM"/>
    </source>
</evidence>
<feature type="transmembrane region" description="Helical" evidence="13">
    <location>
        <begin position="6"/>
        <end position="23"/>
    </location>
</feature>
<evidence type="ECO:0000256" key="3">
    <source>
        <dbReference type="ARBA" id="ARBA00022448"/>
    </source>
</evidence>
<dbReference type="GO" id="GO:0005267">
    <property type="term" value="F:potassium channel activity"/>
    <property type="evidence" value="ECO:0007669"/>
    <property type="project" value="UniProtKB-KW"/>
</dbReference>
<evidence type="ECO:0000256" key="1">
    <source>
        <dbReference type="ARBA" id="ARBA00004141"/>
    </source>
</evidence>
<comment type="catalytic activity">
    <reaction evidence="12">
        <text>K(+)(in) = K(+)(out)</text>
        <dbReference type="Rhea" id="RHEA:29463"/>
        <dbReference type="ChEBI" id="CHEBI:29103"/>
    </reaction>
</comment>
<evidence type="ECO:0000256" key="6">
    <source>
        <dbReference type="ARBA" id="ARBA00022826"/>
    </source>
</evidence>
<keyword evidence="4" id="KW-0633">Potassium transport</keyword>
<evidence type="ECO:0000256" key="2">
    <source>
        <dbReference type="ARBA" id="ARBA00006920"/>
    </source>
</evidence>
<comment type="caution">
    <text evidence="14">The sequence shown here is derived from an EMBL/GenBank/DDBJ whole genome shotgun (WGS) entry which is preliminary data.</text>
</comment>
<evidence type="ECO:0000256" key="12">
    <source>
        <dbReference type="ARBA" id="ARBA00034430"/>
    </source>
</evidence>
<dbReference type="GO" id="GO:0015252">
    <property type="term" value="F:proton channel activity"/>
    <property type="evidence" value="ECO:0007669"/>
    <property type="project" value="InterPro"/>
</dbReference>
<evidence type="ECO:0000256" key="9">
    <source>
        <dbReference type="ARBA" id="ARBA00023065"/>
    </source>
</evidence>
<evidence type="ECO:0000256" key="7">
    <source>
        <dbReference type="ARBA" id="ARBA00022958"/>
    </source>
</evidence>
<dbReference type="Proteomes" id="UP000177506">
    <property type="component" value="Unassembled WGS sequence"/>
</dbReference>
<name>A0A1G1TKM1_9BACT</name>
<keyword evidence="8 13" id="KW-1133">Transmembrane helix</keyword>
<keyword evidence="7" id="KW-0630">Potassium</keyword>
<feature type="transmembrane region" description="Helical" evidence="13">
    <location>
        <begin position="106"/>
        <end position="132"/>
    </location>
</feature>
<sequence length="196" mass="21418">MQKGRLEAFSDGVLAIILTIMVLELKVPHGADLAALRPLLPVFLSYVLSFVYVGIYWNNHHHLLSGTRQVSGGVLWANLHLLFWLSLIPFATGWMGENHFAPATLAVYGGMLMGSAVAYFILQNCIIAVNGGPESALARAVGRDGKGKLSPVLYLVGIASSFWLPWLAGTCYVFVALMWLVPDRRIERTLAPEKPG</sequence>
<keyword evidence="15" id="KW-1185">Reference proteome</keyword>
<keyword evidence="9" id="KW-0406">Ion transport</keyword>
<keyword evidence="11" id="KW-0407">Ion channel</keyword>
<evidence type="ECO:0000256" key="8">
    <source>
        <dbReference type="ARBA" id="ARBA00022989"/>
    </source>
</evidence>
<evidence type="ECO:0000256" key="13">
    <source>
        <dbReference type="SAM" id="Phobius"/>
    </source>
</evidence>
<evidence type="ECO:0000256" key="11">
    <source>
        <dbReference type="ARBA" id="ARBA00023303"/>
    </source>
</evidence>
<evidence type="ECO:0000256" key="4">
    <source>
        <dbReference type="ARBA" id="ARBA00022538"/>
    </source>
</evidence>
<gene>
    <name evidence="14" type="ORF">BEN49_19870</name>
</gene>
<reference evidence="14 15" key="1">
    <citation type="submission" date="2016-08" db="EMBL/GenBank/DDBJ databases">
        <title>Hymenobacter coccineus sp. nov., Hymenobacter lapidarius sp. nov. and Hymenobacter glacialis sp. nov., isolated from Antarctic soil.</title>
        <authorList>
            <person name="Sedlacek I."/>
            <person name="Kralova S."/>
            <person name="Kyrova K."/>
            <person name="Maslanova I."/>
            <person name="Stankova E."/>
            <person name="Vrbovska V."/>
            <person name="Nemec M."/>
            <person name="Bartak M."/>
            <person name="Svec P."/>
            <person name="Busse H.-J."/>
            <person name="Pantucek R."/>
        </authorList>
    </citation>
    <scope>NUCLEOTIDE SEQUENCE [LARGE SCALE GENOMIC DNA]</scope>
    <source>
        <strain evidence="14 15">CCM 8649</strain>
    </source>
</reference>
<evidence type="ECO:0000313" key="14">
    <source>
        <dbReference type="EMBL" id="OGX91419.1"/>
    </source>
</evidence>
<dbReference type="InterPro" id="IPR010617">
    <property type="entry name" value="TMEM175-like"/>
</dbReference>
<feature type="transmembrane region" description="Helical" evidence="13">
    <location>
        <begin position="35"/>
        <end position="55"/>
    </location>
</feature>
<dbReference type="Pfam" id="PF06736">
    <property type="entry name" value="TMEM175"/>
    <property type="match status" value="1"/>
</dbReference>
<proteinExistence type="inferred from homology"/>
<dbReference type="GO" id="GO:0016020">
    <property type="term" value="C:membrane"/>
    <property type="evidence" value="ECO:0007669"/>
    <property type="project" value="UniProtKB-SubCell"/>
</dbReference>
<evidence type="ECO:0000313" key="15">
    <source>
        <dbReference type="Proteomes" id="UP000177506"/>
    </source>
</evidence>
<comment type="similarity">
    <text evidence="2">Belongs to the TMEM175 family.</text>
</comment>
<comment type="subcellular location">
    <subcellularLocation>
        <location evidence="1">Membrane</location>
        <topology evidence="1">Multi-pass membrane protein</topology>
    </subcellularLocation>
</comment>
<organism evidence="14 15">
    <name type="scientific">Hymenobacter coccineus</name>
    <dbReference type="NCBI Taxonomy" id="1908235"/>
    <lineage>
        <taxon>Bacteria</taxon>
        <taxon>Pseudomonadati</taxon>
        <taxon>Bacteroidota</taxon>
        <taxon>Cytophagia</taxon>
        <taxon>Cytophagales</taxon>
        <taxon>Hymenobacteraceae</taxon>
        <taxon>Hymenobacter</taxon>
    </lineage>
</organism>
<keyword evidence="5 13" id="KW-0812">Transmembrane</keyword>
<dbReference type="OrthoDB" id="7626281at2"/>
<dbReference type="AlphaFoldDB" id="A0A1G1TKM1"/>
<dbReference type="RefSeq" id="WP_070741581.1">
    <property type="nucleotide sequence ID" value="NZ_MDZA01000061.1"/>
</dbReference>
<keyword evidence="6" id="KW-0631">Potassium channel</keyword>
<feature type="transmembrane region" description="Helical" evidence="13">
    <location>
        <begin position="75"/>
        <end position="94"/>
    </location>
</feature>
<feature type="transmembrane region" description="Helical" evidence="13">
    <location>
        <begin position="152"/>
        <end position="181"/>
    </location>
</feature>
<evidence type="ECO:0000256" key="10">
    <source>
        <dbReference type="ARBA" id="ARBA00023136"/>
    </source>
</evidence>
<keyword evidence="10 13" id="KW-0472">Membrane</keyword>
<protein>
    <recommendedName>
        <fullName evidence="16">DUF1211 domain-containing protein</fullName>
    </recommendedName>
</protein>
<keyword evidence="3" id="KW-0813">Transport</keyword>